<keyword evidence="2" id="KW-1185">Reference proteome</keyword>
<proteinExistence type="predicted"/>
<organism evidence="1 2">
    <name type="scientific">Symbiodinium necroappetens</name>
    <dbReference type="NCBI Taxonomy" id="1628268"/>
    <lineage>
        <taxon>Eukaryota</taxon>
        <taxon>Sar</taxon>
        <taxon>Alveolata</taxon>
        <taxon>Dinophyceae</taxon>
        <taxon>Suessiales</taxon>
        <taxon>Symbiodiniaceae</taxon>
        <taxon>Symbiodinium</taxon>
    </lineage>
</organism>
<dbReference type="Proteomes" id="UP000601435">
    <property type="component" value="Unassembled WGS sequence"/>
</dbReference>
<dbReference type="AlphaFoldDB" id="A0A812S718"/>
<accession>A0A812S718</accession>
<gene>
    <name evidence="1" type="primary">Pol</name>
    <name evidence="1" type="ORF">SNEC2469_LOCUS13129</name>
</gene>
<evidence type="ECO:0000313" key="1">
    <source>
        <dbReference type="EMBL" id="CAE7467240.1"/>
    </source>
</evidence>
<sequence>DDGRLLSSHEALLITDQDLDDELRKLGLATAVPRHIALQAHLQQGSTGELAEASYVLTHTLKQLQLLSRVLSLFGDDVWGSWEIQTAADLVSAIADVSLALEIFETSEMTVNYNKTVILLRLAGKDASQMKREHTFMKAGQLHLRLKVLPLRSNMHEYLGTIVLQAQTPTQYAA</sequence>
<comment type="caution">
    <text evidence="1">The sequence shown here is derived from an EMBL/GenBank/DDBJ whole genome shotgun (WGS) entry which is preliminary data.</text>
</comment>
<evidence type="ECO:0000313" key="2">
    <source>
        <dbReference type="Proteomes" id="UP000601435"/>
    </source>
</evidence>
<protein>
    <submittedName>
        <fullName evidence="1">Pol protein</fullName>
    </submittedName>
</protein>
<feature type="non-terminal residue" evidence="1">
    <location>
        <position position="1"/>
    </location>
</feature>
<dbReference type="EMBL" id="CAJNJA010020937">
    <property type="protein sequence ID" value="CAE7467240.1"/>
    <property type="molecule type" value="Genomic_DNA"/>
</dbReference>
<name>A0A812S718_9DINO</name>
<reference evidence="1" key="1">
    <citation type="submission" date="2021-02" db="EMBL/GenBank/DDBJ databases">
        <authorList>
            <person name="Dougan E. K."/>
            <person name="Rhodes N."/>
            <person name="Thang M."/>
            <person name="Chan C."/>
        </authorList>
    </citation>
    <scope>NUCLEOTIDE SEQUENCE</scope>
</reference>